<dbReference type="EMBL" id="SHOA02000013">
    <property type="protein sequence ID" value="TDH67831.1"/>
    <property type="molecule type" value="Genomic_DNA"/>
</dbReference>
<evidence type="ECO:0000313" key="1">
    <source>
        <dbReference type="EMBL" id="TDH67831.1"/>
    </source>
</evidence>
<protein>
    <submittedName>
        <fullName evidence="1">Uncharacterized protein</fullName>
    </submittedName>
</protein>
<comment type="caution">
    <text evidence="1">The sequence shown here is derived from an EMBL/GenBank/DDBJ whole genome shotgun (WGS) entry which is preliminary data.</text>
</comment>
<gene>
    <name evidence="1" type="ORF">CCR75_007986</name>
</gene>
<dbReference type="GeneID" id="94351712"/>
<dbReference type="RefSeq" id="XP_067817330.1">
    <property type="nucleotide sequence ID" value="XM_067966041.1"/>
</dbReference>
<reference evidence="1 2" key="1">
    <citation type="journal article" date="2021" name="Genome Biol.">
        <title>AFLAP: assembly-free linkage analysis pipeline using k-mers from genome sequencing data.</title>
        <authorList>
            <person name="Fletcher K."/>
            <person name="Zhang L."/>
            <person name="Gil J."/>
            <person name="Han R."/>
            <person name="Cavanaugh K."/>
            <person name="Michelmore R."/>
        </authorList>
    </citation>
    <scope>NUCLEOTIDE SEQUENCE [LARGE SCALE GENOMIC DNA]</scope>
    <source>
        <strain evidence="1 2">SF5</strain>
    </source>
</reference>
<dbReference type="Proteomes" id="UP000294530">
    <property type="component" value="Unassembled WGS sequence"/>
</dbReference>
<accession>A0A976IDL4</accession>
<evidence type="ECO:0000313" key="2">
    <source>
        <dbReference type="Proteomes" id="UP000294530"/>
    </source>
</evidence>
<name>A0A976IDL4_BRELC</name>
<sequence>MHLAFRKSIKLSSQGRPVSKSCESTPRTFVINILRNDVAIIMLLSQAYENAFDRAPALESVITCLHSDSLRTRSLL</sequence>
<dbReference type="AlphaFoldDB" id="A0A976IDL4"/>
<proteinExistence type="predicted"/>
<organism evidence="1 2">
    <name type="scientific">Bremia lactucae</name>
    <name type="common">Lettuce downy mildew</name>
    <dbReference type="NCBI Taxonomy" id="4779"/>
    <lineage>
        <taxon>Eukaryota</taxon>
        <taxon>Sar</taxon>
        <taxon>Stramenopiles</taxon>
        <taxon>Oomycota</taxon>
        <taxon>Peronosporomycetes</taxon>
        <taxon>Peronosporales</taxon>
        <taxon>Peronosporaceae</taxon>
        <taxon>Bremia</taxon>
    </lineage>
</organism>
<dbReference type="KEGG" id="blac:94351712"/>
<keyword evidence="2" id="KW-1185">Reference proteome</keyword>